<feature type="domain" description="KIB1-4 beta-propeller" evidence="1">
    <location>
        <begin position="87"/>
        <end position="338"/>
    </location>
</feature>
<dbReference type="Gene3D" id="1.20.1280.50">
    <property type="match status" value="1"/>
</dbReference>
<comment type="caution">
    <text evidence="3">The sequence shown here is derived from an EMBL/GenBank/DDBJ whole genome shotgun (WGS) entry which is preliminary data.</text>
</comment>
<protein>
    <submittedName>
        <fullName evidence="3">Uncharacterized protein</fullName>
    </submittedName>
</protein>
<evidence type="ECO:0000259" key="1">
    <source>
        <dbReference type="Pfam" id="PF03478"/>
    </source>
</evidence>
<dbReference type="EMBL" id="CACVBM020001162">
    <property type="protein sequence ID" value="CAA7035693.1"/>
    <property type="molecule type" value="Genomic_DNA"/>
</dbReference>
<dbReference type="InterPro" id="IPR001810">
    <property type="entry name" value="F-box_dom"/>
</dbReference>
<dbReference type="SUPFAM" id="SSF81383">
    <property type="entry name" value="F-box domain"/>
    <property type="match status" value="1"/>
</dbReference>
<organism evidence="3 4">
    <name type="scientific">Microthlaspi erraticum</name>
    <dbReference type="NCBI Taxonomy" id="1685480"/>
    <lineage>
        <taxon>Eukaryota</taxon>
        <taxon>Viridiplantae</taxon>
        <taxon>Streptophyta</taxon>
        <taxon>Embryophyta</taxon>
        <taxon>Tracheophyta</taxon>
        <taxon>Spermatophyta</taxon>
        <taxon>Magnoliopsida</taxon>
        <taxon>eudicotyledons</taxon>
        <taxon>Gunneridae</taxon>
        <taxon>Pentapetalae</taxon>
        <taxon>rosids</taxon>
        <taxon>malvids</taxon>
        <taxon>Brassicales</taxon>
        <taxon>Brassicaceae</taxon>
        <taxon>Coluteocarpeae</taxon>
        <taxon>Microthlaspi</taxon>
    </lineage>
</organism>
<evidence type="ECO:0000259" key="2">
    <source>
        <dbReference type="Pfam" id="PF12937"/>
    </source>
</evidence>
<dbReference type="InterPro" id="IPR051304">
    <property type="entry name" value="SCF_F-box_domain"/>
</dbReference>
<dbReference type="Pfam" id="PF03478">
    <property type="entry name" value="Beta-prop_KIB1-4"/>
    <property type="match status" value="1"/>
</dbReference>
<dbReference type="PANTHER" id="PTHR47123:SF25">
    <property type="entry name" value="F-BOX PROTEIN"/>
    <property type="match status" value="1"/>
</dbReference>
<keyword evidence="4" id="KW-1185">Reference proteome</keyword>
<dbReference type="InterPro" id="IPR005174">
    <property type="entry name" value="KIB1-4_b-propeller"/>
</dbReference>
<accession>A0A6D2J6V5</accession>
<evidence type="ECO:0000313" key="4">
    <source>
        <dbReference type="Proteomes" id="UP000467841"/>
    </source>
</evidence>
<dbReference type="InterPro" id="IPR036047">
    <property type="entry name" value="F-box-like_dom_sf"/>
</dbReference>
<name>A0A6D2J6V5_9BRAS</name>
<dbReference type="Pfam" id="PF12937">
    <property type="entry name" value="F-box-like"/>
    <property type="match status" value="1"/>
</dbReference>
<dbReference type="PANTHER" id="PTHR47123">
    <property type="entry name" value="F-BOX PROTEIN SKIP23"/>
    <property type="match status" value="1"/>
</dbReference>
<feature type="domain" description="F-box" evidence="2">
    <location>
        <begin position="7"/>
        <end position="42"/>
    </location>
</feature>
<dbReference type="Proteomes" id="UP000467841">
    <property type="component" value="Unassembled WGS sequence"/>
</dbReference>
<gene>
    <name evidence="3" type="ORF">MERR_LOCUS22928</name>
</gene>
<evidence type="ECO:0000313" key="3">
    <source>
        <dbReference type="EMBL" id="CAA7035693.1"/>
    </source>
</evidence>
<dbReference type="CDD" id="cd09917">
    <property type="entry name" value="F-box_SF"/>
    <property type="match status" value="1"/>
</dbReference>
<dbReference type="OrthoDB" id="638130at2759"/>
<proteinExistence type="predicted"/>
<dbReference type="AlphaFoldDB" id="A0A6D2J6V5"/>
<reference evidence="3" key="1">
    <citation type="submission" date="2020-01" db="EMBL/GenBank/DDBJ databases">
        <authorList>
            <person name="Mishra B."/>
        </authorList>
    </citation>
    <scope>NUCLEOTIDE SEQUENCE [LARGE SCALE GENOMIC DNA]</scope>
</reference>
<sequence>MTKAVEWDRLPDELVDLIANHLFSDVELLRLRTICRYWRSAVVLVPKKRFPNRHDRNRKRILSTHGGKPCLLSPTAFFRVVRSSCPSKGWLIKTLDLSESESRKRLLRPLSRDLIKPSAQTLDLLGYTVSELHQSYDVQYVENSIRVSAKFARVVLVDDLVFAVDGEKKIWWCNSKESSKEDAAWTRIRDEEVEIFADIIVNKGQIYALDLKGAVWWISKSELNIFQYGPSTPLDDYYVRYNCKDKRLVEYCGDICVVHRFCQKSCVRRVTIERTVGFKVYKMNEESVEWVEVKSLGDRAFVMAKDSCFSVLASEYYGCLENSVYFTDEEEEDNVKVFKLGDGSVTKMVKSSSQSCFRFVSPPFL</sequence>